<evidence type="ECO:0000313" key="2">
    <source>
        <dbReference type="Proteomes" id="UP000502118"/>
    </source>
</evidence>
<dbReference type="KEGG" id="mmio:HLA92_03115"/>
<evidence type="ECO:0008006" key="3">
    <source>
        <dbReference type="Google" id="ProtNLM"/>
    </source>
</evidence>
<dbReference type="PROSITE" id="PS51257">
    <property type="entry name" value="PROKAR_LIPOPROTEIN"/>
    <property type="match status" value="1"/>
</dbReference>
<reference evidence="1 2" key="1">
    <citation type="submission" date="2020-05" db="EMBL/GenBank/DDBJ databases">
        <title>Novel Mycoplasma species detected in Mirounga angustirostris (northern elephant seal) from the USA.</title>
        <authorList>
            <person name="Volokhov D.V."/>
        </authorList>
    </citation>
    <scope>NUCLEOTIDE SEQUENCE [LARGE SCALE GENOMIC DNA]</scope>
    <source>
        <strain evidence="1 2">Mirounga ES2806-NAS</strain>
    </source>
</reference>
<accession>A0A6M4JBM1</accession>
<protein>
    <recommendedName>
        <fullName evidence="3">Lipoprotein</fullName>
    </recommendedName>
</protein>
<dbReference type="NCBIfam" id="NF045850">
    <property type="entry name" value="ABC_Mplas_LP"/>
    <property type="match status" value="1"/>
</dbReference>
<keyword evidence="2" id="KW-1185">Reference proteome</keyword>
<evidence type="ECO:0000313" key="1">
    <source>
        <dbReference type="EMBL" id="QJR44403.1"/>
    </source>
</evidence>
<dbReference type="Proteomes" id="UP000502118">
    <property type="component" value="Chromosome"/>
</dbReference>
<sequence>MKLKNLFLSSLLLTIPFIGFFATSCKINNFLEINDKYNESFNFPNESNNFSIYNKNNISKKINNLISTKLFRIVSQDQPEIDFVNNRILKPSKMFLKFEQATKIQITWNNNNKEEISIFNTDTINNVSFDDLSLNNQVIGYRNLYEFIKSNDEHSINSWNFKKALENAKKIEIFVENNKNPWLDSELNKTKHHLNIQDFKLGFLKSIMSSLTNRQKILKTNKLLDYDEKITQNISYFNQDNILNYLQSNNIETKQFLDPNFIKDDLPLTFKLIENKNIKSSNWWTVFQNIFLLDNVTDALPSFKFNLDFSLNETKNYDFLYEYGKTYKDLFYSSYYFISQNTLNNIKLKKNKYYINNTNWQNESHFNEINFKFNVLPINLQTYNIQTFNAFNQNLNSVLDFDNLDELQKQSIIDNLENYNLNYFKNYQTYNNQTPLIINLFPHSQNLFFNNTFSRLYFGLTKNELNKNYELKNTVTKQTIIFRNLINNVINPYILSNLKNADIYLSQAPSGLFISSSNNSNTNYTNLIDATQQISKQIIFDNNLQKINKTTSFDNKQKAKRLDNIINYNESLKSVDFYQIQNIIKPILDDYFKQHTDEKSVTWTIPIDNRQGHYAISKLASFIKSTFKNLDNRLNVEVQFIENIDDYNLFFKNQNSLYNENNFELVTTDTNGFLYKYLTQNDYKNLLELIFVWDVIQNTQSYPEINQFIKKLENYLKDNNALYSHKIFNNFKYLDFEHINTFFSRNLNWNLDTFNNLLLSFIIHYSQTHTTFQILNLINEIANVFSYTISVDNYISLNSFSKKILQKYIIKPASYYNLEYLQDTLILEKR</sequence>
<name>A0A6M4JBM1_9MOLU</name>
<dbReference type="AlphaFoldDB" id="A0A6M4JBM1"/>
<proteinExistence type="predicted"/>
<dbReference type="RefSeq" id="WP_171113448.1">
    <property type="nucleotide sequence ID" value="NZ_CP053097.1"/>
</dbReference>
<organism evidence="1 2">
    <name type="scientific">Mycoplasma miroungirhinis</name>
    <dbReference type="NCBI Taxonomy" id="754516"/>
    <lineage>
        <taxon>Bacteria</taxon>
        <taxon>Bacillati</taxon>
        <taxon>Mycoplasmatota</taxon>
        <taxon>Mollicutes</taxon>
        <taxon>Mycoplasmataceae</taxon>
        <taxon>Mycoplasma</taxon>
    </lineage>
</organism>
<dbReference type="EMBL" id="CP053097">
    <property type="protein sequence ID" value="QJR44403.1"/>
    <property type="molecule type" value="Genomic_DNA"/>
</dbReference>
<gene>
    <name evidence="1" type="ORF">HLA92_03115</name>
</gene>